<evidence type="ECO:0000313" key="24">
    <source>
        <dbReference type="Proteomes" id="UP000310687"/>
    </source>
</evidence>
<dbReference type="SUPFAM" id="SSF103473">
    <property type="entry name" value="MFS general substrate transporter"/>
    <property type="match status" value="1"/>
</dbReference>
<dbReference type="GO" id="GO:0016020">
    <property type="term" value="C:membrane"/>
    <property type="evidence" value="ECO:0007669"/>
    <property type="project" value="UniProtKB-SubCell"/>
</dbReference>
<dbReference type="Proteomes" id="UP000308953">
    <property type="component" value="Unassembled WGS sequence"/>
</dbReference>
<feature type="region of interest" description="Disordered" evidence="10">
    <location>
        <begin position="1"/>
        <end position="29"/>
    </location>
</feature>
<dbReference type="Proteomes" id="UP000304951">
    <property type="component" value="Unassembled WGS sequence"/>
</dbReference>
<evidence type="ECO:0000313" key="13">
    <source>
        <dbReference type="EMBL" id="THV72764.1"/>
    </source>
</evidence>
<evidence type="ECO:0000256" key="7">
    <source>
        <dbReference type="ARBA" id="ARBA00023136"/>
    </source>
</evidence>
<evidence type="ECO:0000256" key="3">
    <source>
        <dbReference type="ARBA" id="ARBA00022448"/>
    </source>
</evidence>
<reference evidence="19 20" key="1">
    <citation type="submission" date="2018-10" db="EMBL/GenBank/DDBJ databases">
        <title>Fifty Aureobasidium pullulans genomes reveal a recombining polyextremotolerant generalist.</title>
        <authorList>
            <person name="Gostincar C."/>
            <person name="Turk M."/>
            <person name="Zajc J."/>
            <person name="Gunde-Cimerman N."/>
        </authorList>
    </citation>
    <scope>NUCLEOTIDE SEQUENCE [LARGE SCALE GENOMIC DNA]</scope>
    <source>
        <strain evidence="16 23">EXF-10081</strain>
        <strain evidence="15 21">EXF-10659</strain>
        <strain evidence="14 24">EXF-11013</strain>
        <strain evidence="13 20">EXF-11900</strain>
        <strain evidence="18 19">EXF-3380</strain>
        <strain evidence="17 22">EXF-9785</strain>
    </source>
</reference>
<keyword evidence="4 11" id="KW-0812">Transmembrane</keyword>
<feature type="transmembrane region" description="Helical" evidence="11">
    <location>
        <begin position="308"/>
        <end position="327"/>
    </location>
</feature>
<proteinExistence type="inferred from homology"/>
<evidence type="ECO:0000313" key="18">
    <source>
        <dbReference type="EMBL" id="TIA54575.1"/>
    </source>
</evidence>
<dbReference type="InterPro" id="IPR020846">
    <property type="entry name" value="MFS_dom"/>
</dbReference>
<comment type="similarity">
    <text evidence="2 9">Belongs to the major facilitator superfamily. Sugar transporter (TC 2.A.1.1) family.</text>
</comment>
<evidence type="ECO:0000313" key="19">
    <source>
        <dbReference type="Proteomes" id="UP000304947"/>
    </source>
</evidence>
<dbReference type="InterPro" id="IPR005828">
    <property type="entry name" value="MFS_sugar_transport-like"/>
</dbReference>
<comment type="subcellular location">
    <subcellularLocation>
        <location evidence="1">Membrane</location>
        <topology evidence="1">Multi-pass membrane protein</topology>
    </subcellularLocation>
</comment>
<dbReference type="PROSITE" id="PS00217">
    <property type="entry name" value="SUGAR_TRANSPORT_2"/>
    <property type="match status" value="1"/>
</dbReference>
<evidence type="ECO:0000259" key="12">
    <source>
        <dbReference type="PROSITE" id="PS50850"/>
    </source>
</evidence>
<dbReference type="FunFam" id="1.20.1250.20:FF:000026">
    <property type="entry name" value="MFS quinate transporter QutD"/>
    <property type="match status" value="1"/>
</dbReference>
<evidence type="ECO:0000256" key="6">
    <source>
        <dbReference type="ARBA" id="ARBA00022989"/>
    </source>
</evidence>
<feature type="transmembrane region" description="Helical" evidence="11">
    <location>
        <begin position="223"/>
        <end position="244"/>
    </location>
</feature>
<protein>
    <recommendedName>
        <fullName evidence="8">Quinate transporter</fullName>
    </recommendedName>
</protein>
<evidence type="ECO:0000313" key="23">
    <source>
        <dbReference type="Proteomes" id="UP000310374"/>
    </source>
</evidence>
<evidence type="ECO:0000256" key="1">
    <source>
        <dbReference type="ARBA" id="ARBA00004141"/>
    </source>
</evidence>
<evidence type="ECO:0000256" key="5">
    <source>
        <dbReference type="ARBA" id="ARBA00022911"/>
    </source>
</evidence>
<evidence type="ECO:0000313" key="17">
    <source>
        <dbReference type="EMBL" id="THX37973.1"/>
    </source>
</evidence>
<evidence type="ECO:0000256" key="2">
    <source>
        <dbReference type="ARBA" id="ARBA00010992"/>
    </source>
</evidence>
<feature type="transmembrane region" description="Helical" evidence="11">
    <location>
        <begin position="413"/>
        <end position="433"/>
    </location>
</feature>
<dbReference type="EMBL" id="QZAL01000048">
    <property type="protein sequence ID" value="THW43713.1"/>
    <property type="molecule type" value="Genomic_DNA"/>
</dbReference>
<keyword evidence="3 9" id="KW-0813">Transport</keyword>
<evidence type="ECO:0000313" key="16">
    <source>
        <dbReference type="EMBL" id="THX21696.1"/>
    </source>
</evidence>
<dbReference type="EMBL" id="QZAV01000114">
    <property type="protein sequence ID" value="THX37973.1"/>
    <property type="molecule type" value="Genomic_DNA"/>
</dbReference>
<dbReference type="Proteomes" id="UP000308802">
    <property type="component" value="Unassembled WGS sequence"/>
</dbReference>
<keyword evidence="5" id="KW-0672">Quinate metabolism</keyword>
<dbReference type="AlphaFoldDB" id="A0A1A7MJE8"/>
<feature type="transmembrane region" description="Helical" evidence="11">
    <location>
        <begin position="189"/>
        <end position="211"/>
    </location>
</feature>
<feature type="transmembrane region" description="Helical" evidence="11">
    <location>
        <begin position="347"/>
        <end position="368"/>
    </location>
</feature>
<dbReference type="InterPro" id="IPR005829">
    <property type="entry name" value="Sugar_transporter_CS"/>
</dbReference>
<feature type="transmembrane region" description="Helical" evidence="11">
    <location>
        <begin position="487"/>
        <end position="507"/>
    </location>
</feature>
<dbReference type="GO" id="GO:0005351">
    <property type="term" value="F:carbohydrate:proton symporter activity"/>
    <property type="evidence" value="ECO:0007669"/>
    <property type="project" value="TreeGrafter"/>
</dbReference>
<evidence type="ECO:0000256" key="11">
    <source>
        <dbReference type="SAM" id="Phobius"/>
    </source>
</evidence>
<accession>A0A1A7MJE8</accession>
<comment type="caution">
    <text evidence="13">The sequence shown here is derived from an EMBL/GenBank/DDBJ whole genome shotgun (WGS) entry which is preliminary data.</text>
</comment>
<name>A0A1A7MJE8_AURPU</name>
<dbReference type="Gene3D" id="1.20.1250.20">
    <property type="entry name" value="MFS general substrate transporter like domains"/>
    <property type="match status" value="1"/>
</dbReference>
<dbReference type="PRINTS" id="PR00171">
    <property type="entry name" value="SUGRTRNSPORT"/>
</dbReference>
<dbReference type="PANTHER" id="PTHR48022:SF34">
    <property type="entry name" value="MAJOR FACILITATOR SUPERFAMILY (MFS) PROFILE DOMAIN-CONTAINING PROTEIN-RELATED"/>
    <property type="match status" value="1"/>
</dbReference>
<dbReference type="Proteomes" id="UP000310374">
    <property type="component" value="Unassembled WGS sequence"/>
</dbReference>
<evidence type="ECO:0000313" key="14">
    <source>
        <dbReference type="EMBL" id="THW43713.1"/>
    </source>
</evidence>
<evidence type="ECO:0000313" key="21">
    <source>
        <dbReference type="Proteomes" id="UP000308802"/>
    </source>
</evidence>
<keyword evidence="7 11" id="KW-0472">Membrane</keyword>
<dbReference type="Pfam" id="PF00083">
    <property type="entry name" value="Sugar_tr"/>
    <property type="match status" value="1"/>
</dbReference>
<evidence type="ECO:0000256" key="8">
    <source>
        <dbReference type="ARBA" id="ARBA00043213"/>
    </source>
</evidence>
<evidence type="ECO:0000256" key="4">
    <source>
        <dbReference type="ARBA" id="ARBA00022692"/>
    </source>
</evidence>
<gene>
    <name evidence="18" type="ORF">D6C83_04244</name>
    <name evidence="17" type="ORF">D6D10_05458</name>
    <name evidence="16" type="ORF">D6D12_09823</name>
    <name evidence="15" type="ORF">D6D19_09635</name>
    <name evidence="14" type="ORF">D6D22_04336</name>
    <name evidence="13" type="ORF">D6D28_03731</name>
</gene>
<evidence type="ECO:0000256" key="9">
    <source>
        <dbReference type="RuleBase" id="RU003346"/>
    </source>
</evidence>
<dbReference type="EMBL" id="QZAO01000565">
    <property type="protein sequence ID" value="THW63490.1"/>
    <property type="molecule type" value="Genomic_DNA"/>
</dbReference>
<evidence type="ECO:0000313" key="15">
    <source>
        <dbReference type="EMBL" id="THW63490.1"/>
    </source>
</evidence>
<feature type="transmembrane region" description="Helical" evidence="11">
    <location>
        <begin position="156"/>
        <end position="177"/>
    </location>
</feature>
<feature type="transmembrane region" description="Helical" evidence="11">
    <location>
        <begin position="454"/>
        <end position="475"/>
    </location>
</feature>
<dbReference type="EMBL" id="QZAF01000114">
    <property type="protein sequence ID" value="THV72764.1"/>
    <property type="molecule type" value="Genomic_DNA"/>
</dbReference>
<feature type="transmembrane region" description="Helical" evidence="11">
    <location>
        <begin position="99"/>
        <end position="119"/>
    </location>
</feature>
<evidence type="ECO:0000256" key="10">
    <source>
        <dbReference type="SAM" id="MobiDB-lite"/>
    </source>
</evidence>
<keyword evidence="6 11" id="KW-1133">Transmembrane helix</keyword>
<feature type="transmembrane region" description="Helical" evidence="11">
    <location>
        <begin position="380"/>
        <end position="401"/>
    </location>
</feature>
<dbReference type="PROSITE" id="PS50850">
    <property type="entry name" value="MFS"/>
    <property type="match status" value="1"/>
</dbReference>
<feature type="transmembrane region" description="Helical" evidence="11">
    <location>
        <begin position="131"/>
        <end position="150"/>
    </location>
</feature>
<dbReference type="EMBL" id="QZBU01001182">
    <property type="protein sequence ID" value="TIA54575.1"/>
    <property type="molecule type" value="Genomic_DNA"/>
</dbReference>
<dbReference type="InterPro" id="IPR003663">
    <property type="entry name" value="Sugar/inositol_transpt"/>
</dbReference>
<dbReference type="NCBIfam" id="TIGR00879">
    <property type="entry name" value="SP"/>
    <property type="match status" value="1"/>
</dbReference>
<feature type="domain" description="Major facilitator superfamily (MFS) profile" evidence="12">
    <location>
        <begin position="55"/>
        <end position="511"/>
    </location>
</feature>
<dbReference type="EMBL" id="QZAT01000228">
    <property type="protein sequence ID" value="THX21696.1"/>
    <property type="molecule type" value="Genomic_DNA"/>
</dbReference>
<evidence type="ECO:0000313" key="20">
    <source>
        <dbReference type="Proteomes" id="UP000304951"/>
    </source>
</evidence>
<dbReference type="InterPro" id="IPR036259">
    <property type="entry name" value="MFS_trans_sf"/>
</dbReference>
<dbReference type="Proteomes" id="UP000304947">
    <property type="component" value="Unassembled WGS sequence"/>
</dbReference>
<feature type="transmembrane region" description="Helical" evidence="11">
    <location>
        <begin position="52"/>
        <end position="79"/>
    </location>
</feature>
<dbReference type="Proteomes" id="UP000310687">
    <property type="component" value="Unassembled WGS sequence"/>
</dbReference>
<organism evidence="13 20">
    <name type="scientific">Aureobasidium pullulans</name>
    <name type="common">Black yeast</name>
    <name type="synonym">Pullularia pullulans</name>
    <dbReference type="NCBI Taxonomy" id="5580"/>
    <lineage>
        <taxon>Eukaryota</taxon>
        <taxon>Fungi</taxon>
        <taxon>Dikarya</taxon>
        <taxon>Ascomycota</taxon>
        <taxon>Pezizomycotina</taxon>
        <taxon>Dothideomycetes</taxon>
        <taxon>Dothideomycetidae</taxon>
        <taxon>Dothideales</taxon>
        <taxon>Saccotheciaceae</taxon>
        <taxon>Aureobasidium</taxon>
    </lineage>
</organism>
<feature type="compositionally biased region" description="Basic and acidic residues" evidence="10">
    <location>
        <begin position="1"/>
        <end position="13"/>
    </location>
</feature>
<dbReference type="InterPro" id="IPR050360">
    <property type="entry name" value="MFS_Sugar_Transporters"/>
</dbReference>
<dbReference type="PANTHER" id="PTHR48022">
    <property type="entry name" value="PLASTIDIC GLUCOSE TRANSPORTER 4"/>
    <property type="match status" value="1"/>
</dbReference>
<sequence>MATREEALGDMSKDSSPSSSSLQPPPTKSAKMGVLAKIEDRPTPPCVYNWRVYLSAVVAAFSSCMIGYTTSFIGTTVALDSFQEYYGLDKLGDSKSSFISANIVSLFQAGAFFGSIFAYTTSYFLGRRASIWIFITIFLVGAGITLSPSHTLGPLYAGRVISGFGVGGCTMVVPIYLSEIAPPAIRGRLVGLYELGWQTGGLVGFWIIFGVSESSPLTGRDQFLVPFAIQLVPAGMVLIGSVMLRETPRWLFSKGRREQAIKNLCWIRNLEPTDQYIIEEVEMMEAANDEIPKGFFQPIKLALTDRKILWRLFLGHMLFVLQNFSGINAINYYSPTIFRTMGINSNYTVDLMTGIFGVLKTVMTVLWLTVLVDKWGRRQLLVYGSIAGASCMYIIGALITAKVGQGNQDTSHLSSQGIATIVMVYLWTTFYIPSWNGTPWVINSEMFSTASRNVGQVSASMANWLWTFIIARFTPDMISGMGPDGCGMYFFFAGMSTLSLLFVWYLLPETKSVPLDKMNRLFEIQPPRKAQPILMQELQDENLEMSVANGKRMSQSSEHRA</sequence>
<evidence type="ECO:0000313" key="22">
    <source>
        <dbReference type="Proteomes" id="UP000308953"/>
    </source>
</evidence>